<accession>A0ABS7G252</accession>
<name>A0ABS7G252_9ACTN</name>
<comment type="caution">
    <text evidence="1">The sequence shown here is derived from an EMBL/GenBank/DDBJ whole genome shotgun (WGS) entry which is preliminary data.</text>
</comment>
<dbReference type="EMBL" id="JAIBOA010000026">
    <property type="protein sequence ID" value="MBW8486783.1"/>
    <property type="molecule type" value="Genomic_DNA"/>
</dbReference>
<evidence type="ECO:0000313" key="1">
    <source>
        <dbReference type="EMBL" id="MBW8486783.1"/>
    </source>
</evidence>
<protein>
    <recommendedName>
        <fullName evidence="3">HEAT repeat domain-containing protein</fullName>
    </recommendedName>
</protein>
<dbReference type="InterPro" id="IPR019793">
    <property type="entry name" value="Peroxidases_heam-ligand_BS"/>
</dbReference>
<dbReference type="SUPFAM" id="SSF48371">
    <property type="entry name" value="ARM repeat"/>
    <property type="match status" value="1"/>
</dbReference>
<dbReference type="Proteomes" id="UP000774570">
    <property type="component" value="Unassembled WGS sequence"/>
</dbReference>
<sequence>MTIDWSALDHAYGSAADVGDLIRDAAAGDGEALSELFGSIVHQGTLYTATPVALPLVLDLAADPGTAGRVGLLHLAGAAAESRDADDQVLADVQAVLAAKTPLVLPLLADRDDEVRAAAVHLAGHLPSGGVPLETLRARYAAEATPVMRASLLAAAARLHPEDAAPWLASAFGEDDDAVRAGAAWAVAVNGLPWPEGATAAVVTALRADDPFGGGRWMWSYRPLDDIFDSLPLDDALGLGRAMLADGPGSAVRALAAVAERCRVSRSAQRAFAPLFLEGLAHPDAAVRLAGSVGARAAGRLGEAVRALAGFVADPPPAALNEPDSAEARLLDSALLTMMLAGDQRWRGPLAAVLSAGRRVTGAPGEDFRLNALELLIVRDEAPDPALLAAVRALLPDSGAARLLAHWGPAAAPAVPELAAASRTGDVPAARALASIGPAAAAAVPDLLAAPPSAPRAEALFAITGDPVHLHEFVATAAPVDAARLAAAHGLDATARLDELRAAAGGGGAAQRTAAAALLLDLTGDTSVAVDTAREVLAAHALYRDALDLAARLGPAALPLADALRAAATSPFMPDIGAGITLHRLTGDAAPLLHALADRLRDRRADRRLEDAVAELGDAIAPLVPLIRETVEGDAPLYFDDGTARRVLLRVLDERGAGA</sequence>
<dbReference type="InterPro" id="IPR016024">
    <property type="entry name" value="ARM-type_fold"/>
</dbReference>
<keyword evidence="2" id="KW-1185">Reference proteome</keyword>
<dbReference type="Gene3D" id="1.25.10.10">
    <property type="entry name" value="Leucine-rich Repeat Variant"/>
    <property type="match status" value="1"/>
</dbReference>
<evidence type="ECO:0000313" key="2">
    <source>
        <dbReference type="Proteomes" id="UP000774570"/>
    </source>
</evidence>
<dbReference type="RefSeq" id="WP_220170019.1">
    <property type="nucleotide sequence ID" value="NZ_JAIBOA010000026.1"/>
</dbReference>
<organism evidence="1 2">
    <name type="scientific">Actinomadura parmotrematis</name>
    <dbReference type="NCBI Taxonomy" id="2864039"/>
    <lineage>
        <taxon>Bacteria</taxon>
        <taxon>Bacillati</taxon>
        <taxon>Actinomycetota</taxon>
        <taxon>Actinomycetes</taxon>
        <taxon>Streptosporangiales</taxon>
        <taxon>Thermomonosporaceae</taxon>
        <taxon>Actinomadura</taxon>
    </lineage>
</organism>
<gene>
    <name evidence="1" type="ORF">K1Y72_30750</name>
</gene>
<reference evidence="1 2" key="1">
    <citation type="submission" date="2021-07" db="EMBL/GenBank/DDBJ databases">
        <title>Actinomadura sp. PM05-2 isolated from lichen.</title>
        <authorList>
            <person name="Somphong A."/>
            <person name="Phongsopitanun W."/>
            <person name="Tanasupawat S."/>
            <person name="Peongsungnone V."/>
        </authorList>
    </citation>
    <scope>NUCLEOTIDE SEQUENCE [LARGE SCALE GENOMIC DNA]</scope>
    <source>
        <strain evidence="1 2">PM05-2</strain>
    </source>
</reference>
<dbReference type="PROSITE" id="PS00435">
    <property type="entry name" value="PEROXIDASE_1"/>
    <property type="match status" value="1"/>
</dbReference>
<evidence type="ECO:0008006" key="3">
    <source>
        <dbReference type="Google" id="ProtNLM"/>
    </source>
</evidence>
<proteinExistence type="predicted"/>
<dbReference type="InterPro" id="IPR011989">
    <property type="entry name" value="ARM-like"/>
</dbReference>